<evidence type="ECO:0000313" key="2">
    <source>
        <dbReference type="Proteomes" id="UP000612329"/>
    </source>
</evidence>
<comment type="caution">
    <text evidence="1">The sequence shown here is derived from an EMBL/GenBank/DDBJ whole genome shotgun (WGS) entry which is preliminary data.</text>
</comment>
<protein>
    <submittedName>
        <fullName evidence="1">Uncharacterized protein</fullName>
    </submittedName>
</protein>
<proteinExistence type="predicted"/>
<accession>A0A8J3BR88</accession>
<reference evidence="1" key="2">
    <citation type="submission" date="2020-09" db="EMBL/GenBank/DDBJ databases">
        <authorList>
            <person name="Sun Q."/>
            <person name="Ohkuma M."/>
        </authorList>
    </citation>
    <scope>NUCLEOTIDE SEQUENCE</scope>
    <source>
        <strain evidence="1">JCM 12862</strain>
    </source>
</reference>
<dbReference type="Proteomes" id="UP000612329">
    <property type="component" value="Unassembled WGS sequence"/>
</dbReference>
<reference evidence="1" key="1">
    <citation type="journal article" date="2014" name="Int. J. Syst. Evol. Microbiol.">
        <title>Complete genome sequence of Corynebacterium casei LMG S-19264T (=DSM 44701T), isolated from a smear-ripened cheese.</title>
        <authorList>
            <consortium name="US DOE Joint Genome Institute (JGI-PGF)"/>
            <person name="Walter F."/>
            <person name="Albersmeier A."/>
            <person name="Kalinowski J."/>
            <person name="Ruckert C."/>
        </authorList>
    </citation>
    <scope>NUCLEOTIDE SEQUENCE</scope>
    <source>
        <strain evidence="1">JCM 12862</strain>
    </source>
</reference>
<keyword evidence="2" id="KW-1185">Reference proteome</keyword>
<organism evidence="1 2">
    <name type="scientific">Yeosuana aromativorans</name>
    <dbReference type="NCBI Taxonomy" id="288019"/>
    <lineage>
        <taxon>Bacteria</taxon>
        <taxon>Pseudomonadati</taxon>
        <taxon>Bacteroidota</taxon>
        <taxon>Flavobacteriia</taxon>
        <taxon>Flavobacteriales</taxon>
        <taxon>Flavobacteriaceae</taxon>
        <taxon>Yeosuana</taxon>
    </lineage>
</organism>
<gene>
    <name evidence="1" type="ORF">GCM10007962_22390</name>
</gene>
<dbReference type="EMBL" id="BMNR01000005">
    <property type="protein sequence ID" value="GGK27660.1"/>
    <property type="molecule type" value="Genomic_DNA"/>
</dbReference>
<dbReference type="RefSeq" id="WP_188653104.1">
    <property type="nucleotide sequence ID" value="NZ_BMNR01000005.1"/>
</dbReference>
<sequence length="85" mass="10151">MEINLGYYRKKDWKKFLKIIDDRDAMHDSWEDWHKSYLNTKQSLISNGFTVNDFIVDLDKLKKYCSSRGLKIDGKARSQFISDIK</sequence>
<name>A0A8J3BR88_9FLAO</name>
<evidence type="ECO:0000313" key="1">
    <source>
        <dbReference type="EMBL" id="GGK27660.1"/>
    </source>
</evidence>
<dbReference type="AlphaFoldDB" id="A0A8J3BR88"/>